<proteinExistence type="predicted"/>
<evidence type="ECO:0000313" key="2">
    <source>
        <dbReference type="EMBL" id="MBP1985855.1"/>
    </source>
</evidence>
<evidence type="ECO:0000256" key="1">
    <source>
        <dbReference type="SAM" id="MobiDB-lite"/>
    </source>
</evidence>
<dbReference type="EMBL" id="JAGGLC010000001">
    <property type="protein sequence ID" value="MBP1985855.1"/>
    <property type="molecule type" value="Genomic_DNA"/>
</dbReference>
<organism evidence="2 3">
    <name type="scientific">Halolamina salifodinae</name>
    <dbReference type="NCBI Taxonomy" id="1202767"/>
    <lineage>
        <taxon>Archaea</taxon>
        <taxon>Methanobacteriati</taxon>
        <taxon>Methanobacteriota</taxon>
        <taxon>Stenosarchaea group</taxon>
        <taxon>Halobacteria</taxon>
        <taxon>Halobacteriales</taxon>
        <taxon>Haloferacaceae</taxon>
    </lineage>
</organism>
<name>A0A8T4GX10_9EURY</name>
<reference evidence="2" key="1">
    <citation type="submission" date="2021-03" db="EMBL/GenBank/DDBJ databases">
        <title>Genomic Encyclopedia of Type Strains, Phase IV (KMG-IV): sequencing the most valuable type-strain genomes for metagenomic binning, comparative biology and taxonomic classification.</title>
        <authorList>
            <person name="Goeker M."/>
        </authorList>
    </citation>
    <scope>NUCLEOTIDE SEQUENCE</scope>
    <source>
        <strain evidence="2">DSM 26232</strain>
    </source>
</reference>
<protein>
    <submittedName>
        <fullName evidence="2">Uncharacterized protein</fullName>
    </submittedName>
</protein>
<dbReference type="AlphaFoldDB" id="A0A8T4GX10"/>
<dbReference type="RefSeq" id="WP_209489813.1">
    <property type="nucleotide sequence ID" value="NZ_JAGGLC010000001.1"/>
</dbReference>
<sequence>MSVGETAKYAGARSKTYQIPETGEGLNSSITQLPKANSTRLDEFETWLDERREKAHPYPLQHTWSHRSARKRFARAKDVDRYFWGAGKEFTTVLLTRTADESPAGLLEQSESLHPRAYKAKRRRLLKSLSDDYAGVSCMAPKYDLPMPNSTVLSHVHEAYWIEGHHSAEAFEPLIEKHDEKVPGATGGHISVEHHSPETYPCLTPQSEADEIRGSTTALAYELAENLPLMNVATDAADLHDMRALEWCATLSAGSDGDHSTRGVRRWLPFGEFGEYADTVKEGLWFKAKRDYRRTMRDDDLNHPWLTPQPVDESESTSHSISQRAESAFIEAVAQFASKSDV</sequence>
<evidence type="ECO:0000313" key="3">
    <source>
        <dbReference type="Proteomes" id="UP000823736"/>
    </source>
</evidence>
<comment type="caution">
    <text evidence="2">The sequence shown here is derived from an EMBL/GenBank/DDBJ whole genome shotgun (WGS) entry which is preliminary data.</text>
</comment>
<dbReference type="OrthoDB" id="350797at2157"/>
<feature type="region of interest" description="Disordered" evidence="1">
    <location>
        <begin position="298"/>
        <end position="322"/>
    </location>
</feature>
<accession>A0A8T4GX10</accession>
<keyword evidence="3" id="KW-1185">Reference proteome</keyword>
<dbReference type="Proteomes" id="UP000823736">
    <property type="component" value="Unassembled WGS sequence"/>
</dbReference>
<gene>
    <name evidence="2" type="ORF">J2753_000328</name>
</gene>